<evidence type="ECO:0000259" key="2">
    <source>
        <dbReference type="Pfam" id="PF08881"/>
    </source>
</evidence>
<dbReference type="EMBL" id="QJNU01000328">
    <property type="protein sequence ID" value="RYP02146.1"/>
    <property type="molecule type" value="Genomic_DNA"/>
</dbReference>
<gene>
    <name evidence="3" type="ORF">DL764_005941</name>
</gene>
<comment type="caution">
    <text evidence="3">The sequence shown here is derived from an EMBL/GenBank/DDBJ whole genome shotgun (WGS) entry which is preliminary data.</text>
</comment>
<evidence type="ECO:0000313" key="3">
    <source>
        <dbReference type="EMBL" id="RYP02146.1"/>
    </source>
</evidence>
<dbReference type="Pfam" id="PF08881">
    <property type="entry name" value="CVNH"/>
    <property type="match status" value="1"/>
</dbReference>
<reference evidence="3 4" key="1">
    <citation type="submission" date="2018-06" db="EMBL/GenBank/DDBJ databases">
        <title>Complete Genomes of Monosporascus.</title>
        <authorList>
            <person name="Robinson A.J."/>
            <person name="Natvig D.O."/>
        </authorList>
    </citation>
    <scope>NUCLEOTIDE SEQUENCE [LARGE SCALE GENOMIC DNA]</scope>
    <source>
        <strain evidence="3 4">CBS 110550</strain>
    </source>
</reference>
<dbReference type="Proteomes" id="UP000293360">
    <property type="component" value="Unassembled WGS sequence"/>
</dbReference>
<keyword evidence="4" id="KW-1185">Reference proteome</keyword>
<keyword evidence="1" id="KW-0732">Signal</keyword>
<proteinExistence type="predicted"/>
<protein>
    <recommendedName>
        <fullName evidence="2">Cyanovirin-N domain-containing protein</fullName>
    </recommendedName>
</protein>
<dbReference type="InterPro" id="IPR036673">
    <property type="entry name" value="Cyanovirin-N_sf"/>
</dbReference>
<dbReference type="Gene3D" id="2.30.60.10">
    <property type="entry name" value="Cyanovirin-N"/>
    <property type="match status" value="1"/>
</dbReference>
<dbReference type="AlphaFoldDB" id="A0A4Q4T6W6"/>
<sequence length="148" mass="15778">MKPIKALAVIIGVLTAVVEGAPLRNSTEGVPGSGFSDSCIHGGIYVEYGKPNFFSACKDGDGLYVTSMIDLNKCYGYDASKDQLISKKDGNFQSAGCYDCDVPDDDHILKCTCKGKQVTHNLNTAIGNDFGILSCWGTHGVPLLTARH</sequence>
<organism evidence="3 4">
    <name type="scientific">Monosporascus ibericus</name>
    <dbReference type="NCBI Taxonomy" id="155417"/>
    <lineage>
        <taxon>Eukaryota</taxon>
        <taxon>Fungi</taxon>
        <taxon>Dikarya</taxon>
        <taxon>Ascomycota</taxon>
        <taxon>Pezizomycotina</taxon>
        <taxon>Sordariomycetes</taxon>
        <taxon>Xylariomycetidae</taxon>
        <taxon>Xylariales</taxon>
        <taxon>Xylariales incertae sedis</taxon>
        <taxon>Monosporascus</taxon>
    </lineage>
</organism>
<evidence type="ECO:0000256" key="1">
    <source>
        <dbReference type="SAM" id="SignalP"/>
    </source>
</evidence>
<evidence type="ECO:0000313" key="4">
    <source>
        <dbReference type="Proteomes" id="UP000293360"/>
    </source>
</evidence>
<feature type="domain" description="Cyanovirin-N" evidence="2">
    <location>
        <begin position="35"/>
        <end position="133"/>
    </location>
</feature>
<dbReference type="InterPro" id="IPR011058">
    <property type="entry name" value="Cyanovirin-N"/>
</dbReference>
<feature type="chain" id="PRO_5020373583" description="Cyanovirin-N domain-containing protein" evidence="1">
    <location>
        <begin position="21"/>
        <end position="148"/>
    </location>
</feature>
<name>A0A4Q4T6W6_9PEZI</name>
<accession>A0A4Q4T6W6</accession>
<dbReference type="SUPFAM" id="SSF51322">
    <property type="entry name" value="Cyanovirin-N"/>
    <property type="match status" value="1"/>
</dbReference>
<dbReference type="OrthoDB" id="2947935at2759"/>
<feature type="signal peptide" evidence="1">
    <location>
        <begin position="1"/>
        <end position="20"/>
    </location>
</feature>